<sequence>MFKKLAFAIGLLVVIPAAQAAAASKTYHHPTITMKAGNRAGLQNVFAWDAKCRSVQVSVQASKPKMGQVYLYKSSFKIPASQSRECAGRTVRGYKVVFKADKKAKGSTLVKYQIQSKNVDGTFKFRRTLRIK</sequence>
<feature type="chain" id="PRO_5016278360" evidence="1">
    <location>
        <begin position="21"/>
        <end position="132"/>
    </location>
</feature>
<gene>
    <name evidence="2" type="ORF">DFR52_101237</name>
</gene>
<dbReference type="EMBL" id="QGTR01000001">
    <property type="protein sequence ID" value="PWW03556.1"/>
    <property type="molecule type" value="Genomic_DNA"/>
</dbReference>
<evidence type="ECO:0000313" key="3">
    <source>
        <dbReference type="Proteomes" id="UP000246352"/>
    </source>
</evidence>
<dbReference type="RefSeq" id="WP_110030104.1">
    <property type="nucleotide sequence ID" value="NZ_QGTR01000001.1"/>
</dbReference>
<organism evidence="2 3">
    <name type="scientific">Hoeflea marina</name>
    <dbReference type="NCBI Taxonomy" id="274592"/>
    <lineage>
        <taxon>Bacteria</taxon>
        <taxon>Pseudomonadati</taxon>
        <taxon>Pseudomonadota</taxon>
        <taxon>Alphaproteobacteria</taxon>
        <taxon>Hyphomicrobiales</taxon>
        <taxon>Rhizobiaceae</taxon>
        <taxon>Hoeflea</taxon>
    </lineage>
</organism>
<dbReference type="AlphaFoldDB" id="A0A317PTK1"/>
<evidence type="ECO:0000313" key="2">
    <source>
        <dbReference type="EMBL" id="PWW03556.1"/>
    </source>
</evidence>
<comment type="caution">
    <text evidence="2">The sequence shown here is derived from an EMBL/GenBank/DDBJ whole genome shotgun (WGS) entry which is preliminary data.</text>
</comment>
<accession>A0A317PTK1</accession>
<protein>
    <submittedName>
        <fullName evidence="2">Uncharacterized protein</fullName>
    </submittedName>
</protein>
<name>A0A317PTK1_9HYPH</name>
<evidence type="ECO:0000256" key="1">
    <source>
        <dbReference type="SAM" id="SignalP"/>
    </source>
</evidence>
<keyword evidence="1" id="KW-0732">Signal</keyword>
<feature type="signal peptide" evidence="1">
    <location>
        <begin position="1"/>
        <end position="20"/>
    </location>
</feature>
<proteinExistence type="predicted"/>
<reference evidence="2 3" key="1">
    <citation type="submission" date="2018-05" db="EMBL/GenBank/DDBJ databases">
        <title>Genomic Encyclopedia of Type Strains, Phase IV (KMG-IV): sequencing the most valuable type-strain genomes for metagenomic binning, comparative biology and taxonomic classification.</title>
        <authorList>
            <person name="Goeker M."/>
        </authorList>
    </citation>
    <scope>NUCLEOTIDE SEQUENCE [LARGE SCALE GENOMIC DNA]</scope>
    <source>
        <strain evidence="2 3">DSM 16791</strain>
    </source>
</reference>
<dbReference type="Proteomes" id="UP000246352">
    <property type="component" value="Unassembled WGS sequence"/>
</dbReference>
<keyword evidence="3" id="KW-1185">Reference proteome</keyword>